<name>A0A3E1F198_9FLAO</name>
<evidence type="ECO:0000313" key="1">
    <source>
        <dbReference type="EMBL" id="RFC55586.1"/>
    </source>
</evidence>
<gene>
    <name evidence="1" type="ORF">DXU93_01250</name>
</gene>
<dbReference type="RefSeq" id="WP_116879421.1">
    <property type="nucleotide sequence ID" value="NZ_QURB01000001.1"/>
</dbReference>
<sequence>MKTNLPNSSLLFFLVIFFSSIIYGQKTRKIEIYNNPFVYRGNVNNQFTTVDHKYVVGEYQVPYIFETGLNYVSQKEKWGWYAGLSFMMEQQTFSLEFYAPAEYYVYRPTRIFQYNFDSYFISYKAGVNYSLTSKIQLNLGISIYDQIAPWYNFPGHKSDLSMGYKYEPNADPGPHPPEELLIAHYNIEIHDGTPYSTYFIPELRIDYEVFKDVCLAFGVRSKFWTGKFDYRFIAKVDGYLDETNQIHQTFHESKIKSQGLYTYIGIKYDIPIERWTSK</sequence>
<dbReference type="AlphaFoldDB" id="A0A3E1F198"/>
<accession>A0A3E1F198</accession>
<reference evidence="1 2" key="1">
    <citation type="submission" date="2018-08" db="EMBL/GenBank/DDBJ databases">
        <title>The draft genome squence of Brumimicrobium sp. N62.</title>
        <authorList>
            <person name="Du Z.-J."/>
            <person name="Luo H.-R."/>
        </authorList>
    </citation>
    <scope>NUCLEOTIDE SEQUENCE [LARGE SCALE GENOMIC DNA]</scope>
    <source>
        <strain evidence="1 2">N62</strain>
    </source>
</reference>
<organism evidence="1 2">
    <name type="scientific">Brumimicrobium aurantiacum</name>
    <dbReference type="NCBI Taxonomy" id="1737063"/>
    <lineage>
        <taxon>Bacteria</taxon>
        <taxon>Pseudomonadati</taxon>
        <taxon>Bacteroidota</taxon>
        <taxon>Flavobacteriia</taxon>
        <taxon>Flavobacteriales</taxon>
        <taxon>Crocinitomicaceae</taxon>
        <taxon>Brumimicrobium</taxon>
    </lineage>
</organism>
<dbReference type="EMBL" id="QURB01000001">
    <property type="protein sequence ID" value="RFC55586.1"/>
    <property type="molecule type" value="Genomic_DNA"/>
</dbReference>
<dbReference type="Proteomes" id="UP000257127">
    <property type="component" value="Unassembled WGS sequence"/>
</dbReference>
<comment type="caution">
    <text evidence="1">The sequence shown here is derived from an EMBL/GenBank/DDBJ whole genome shotgun (WGS) entry which is preliminary data.</text>
</comment>
<keyword evidence="2" id="KW-1185">Reference proteome</keyword>
<protein>
    <submittedName>
        <fullName evidence="1">Uncharacterized protein</fullName>
    </submittedName>
</protein>
<evidence type="ECO:0000313" key="2">
    <source>
        <dbReference type="Proteomes" id="UP000257127"/>
    </source>
</evidence>
<proteinExistence type="predicted"/>